<dbReference type="Proteomes" id="UP000264313">
    <property type="component" value="Unassembled WGS sequence"/>
</dbReference>
<dbReference type="Pfam" id="PF10991">
    <property type="entry name" value="Enc34_ssDNA-bd"/>
    <property type="match status" value="1"/>
</dbReference>
<comment type="caution">
    <text evidence="1">The sequence shown here is derived from an EMBL/GenBank/DDBJ whole genome shotgun (WGS) entry which is preliminary data.</text>
</comment>
<accession>A0A351RD07</accession>
<sequence length="174" mass="19436">MSETQIKLGEVRLSFPALFKKAVFENVETKFEATVLMEKGSKNHKITQAAIDKFIAQTFKDGAPKGLKITCFQDGDTKDYDGYENMMALKGSSNKRIPVFDKDRAPITEEDDKVYAGCYVNAIFDFWYSNHPKGGKQILANILGVQFKKDGATFSDAKVASADAFDDESEEDDF</sequence>
<proteinExistence type="predicted"/>
<organism evidence="1 2">
    <name type="scientific">Methylotenera mobilis</name>
    <dbReference type="NCBI Taxonomy" id="359408"/>
    <lineage>
        <taxon>Bacteria</taxon>
        <taxon>Pseudomonadati</taxon>
        <taxon>Pseudomonadota</taxon>
        <taxon>Betaproteobacteria</taxon>
        <taxon>Nitrosomonadales</taxon>
        <taxon>Methylophilaceae</taxon>
        <taxon>Methylotenera</taxon>
    </lineage>
</organism>
<gene>
    <name evidence="1" type="ORF">DCW48_10595</name>
</gene>
<reference evidence="1 2" key="1">
    <citation type="journal article" date="2018" name="Nat. Biotechnol.">
        <title>A standardized bacterial taxonomy based on genome phylogeny substantially revises the tree of life.</title>
        <authorList>
            <person name="Parks D.H."/>
            <person name="Chuvochina M."/>
            <person name="Waite D.W."/>
            <person name="Rinke C."/>
            <person name="Skarshewski A."/>
            <person name="Chaumeil P.A."/>
            <person name="Hugenholtz P."/>
        </authorList>
    </citation>
    <scope>NUCLEOTIDE SEQUENCE [LARGE SCALE GENOMIC DNA]</scope>
    <source>
        <strain evidence="1">UBA9958</strain>
    </source>
</reference>
<dbReference type="EMBL" id="DNAA01000249">
    <property type="protein sequence ID" value="HBA09928.1"/>
    <property type="molecule type" value="Genomic_DNA"/>
</dbReference>
<evidence type="ECO:0000313" key="2">
    <source>
        <dbReference type="Proteomes" id="UP000264313"/>
    </source>
</evidence>
<dbReference type="AlphaFoldDB" id="A0A351RD07"/>
<name>A0A351RD07_9PROT</name>
<protein>
    <submittedName>
        <fullName evidence="1">DUF2815 domain-containing protein</fullName>
    </submittedName>
</protein>
<dbReference type="Gene3D" id="2.40.50.140">
    <property type="entry name" value="Nucleic acid-binding proteins"/>
    <property type="match status" value="1"/>
</dbReference>
<dbReference type="InterPro" id="IPR012340">
    <property type="entry name" value="NA-bd_OB-fold"/>
</dbReference>
<dbReference type="InterPro" id="IPR022595">
    <property type="entry name" value="Enc34_ssDNA-bd"/>
</dbReference>
<evidence type="ECO:0000313" key="1">
    <source>
        <dbReference type="EMBL" id="HBA09928.1"/>
    </source>
</evidence>